<keyword evidence="1" id="KW-0106">Calcium</keyword>
<dbReference type="EMBL" id="BRYA01000266">
    <property type="protein sequence ID" value="GMI45839.1"/>
    <property type="molecule type" value="Genomic_DNA"/>
</dbReference>
<feature type="coiled-coil region" evidence="2">
    <location>
        <begin position="122"/>
        <end position="449"/>
    </location>
</feature>
<dbReference type="AlphaFoldDB" id="A0A9W7GHG9"/>
<accession>A0A9W7GHG9</accession>
<evidence type="ECO:0000313" key="6">
    <source>
        <dbReference type="Proteomes" id="UP001165065"/>
    </source>
</evidence>
<organism evidence="5 6">
    <name type="scientific">Triparma columacea</name>
    <dbReference type="NCBI Taxonomy" id="722753"/>
    <lineage>
        <taxon>Eukaryota</taxon>
        <taxon>Sar</taxon>
        <taxon>Stramenopiles</taxon>
        <taxon>Ochrophyta</taxon>
        <taxon>Bolidophyceae</taxon>
        <taxon>Parmales</taxon>
        <taxon>Triparmaceae</taxon>
        <taxon>Triparma</taxon>
    </lineage>
</organism>
<evidence type="ECO:0000313" key="5">
    <source>
        <dbReference type="EMBL" id="GMI45839.1"/>
    </source>
</evidence>
<dbReference type="PROSITE" id="PS00018">
    <property type="entry name" value="EF_HAND_1"/>
    <property type="match status" value="1"/>
</dbReference>
<feature type="coiled-coil region" evidence="2">
    <location>
        <begin position="751"/>
        <end position="792"/>
    </location>
</feature>
<reference evidence="6" key="1">
    <citation type="journal article" date="2023" name="Commun. Biol.">
        <title>Genome analysis of Parmales, the sister group of diatoms, reveals the evolutionary specialization of diatoms from phago-mixotrophs to photoautotrophs.</title>
        <authorList>
            <person name="Ban H."/>
            <person name="Sato S."/>
            <person name="Yoshikawa S."/>
            <person name="Yamada K."/>
            <person name="Nakamura Y."/>
            <person name="Ichinomiya M."/>
            <person name="Sato N."/>
            <person name="Blanc-Mathieu R."/>
            <person name="Endo H."/>
            <person name="Kuwata A."/>
            <person name="Ogata H."/>
        </authorList>
    </citation>
    <scope>NUCLEOTIDE SEQUENCE [LARGE SCALE GENOMIC DNA]</scope>
</reference>
<proteinExistence type="predicted"/>
<comment type="caution">
    <text evidence="5">The sequence shown here is derived from an EMBL/GenBank/DDBJ whole genome shotgun (WGS) entry which is preliminary data.</text>
</comment>
<keyword evidence="6" id="KW-1185">Reference proteome</keyword>
<name>A0A9W7GHG9_9STRA</name>
<protein>
    <recommendedName>
        <fullName evidence="4">EF-hand domain-containing protein</fullName>
    </recommendedName>
</protein>
<gene>
    <name evidence="5" type="ORF">TrCOL_g4084</name>
</gene>
<evidence type="ECO:0000256" key="2">
    <source>
        <dbReference type="SAM" id="Coils"/>
    </source>
</evidence>
<dbReference type="OrthoDB" id="193938at2759"/>
<dbReference type="Proteomes" id="UP001165065">
    <property type="component" value="Unassembled WGS sequence"/>
</dbReference>
<feature type="domain" description="EF-hand" evidence="4">
    <location>
        <begin position="20"/>
        <end position="55"/>
    </location>
</feature>
<evidence type="ECO:0000256" key="3">
    <source>
        <dbReference type="SAM" id="MobiDB-lite"/>
    </source>
</evidence>
<feature type="region of interest" description="Disordered" evidence="3">
    <location>
        <begin position="693"/>
        <end position="723"/>
    </location>
</feature>
<dbReference type="InterPro" id="IPR011992">
    <property type="entry name" value="EF-hand-dom_pair"/>
</dbReference>
<dbReference type="PROSITE" id="PS50222">
    <property type="entry name" value="EF_HAND_2"/>
    <property type="match status" value="1"/>
</dbReference>
<dbReference type="GO" id="GO:0005509">
    <property type="term" value="F:calcium ion binding"/>
    <property type="evidence" value="ECO:0007669"/>
    <property type="project" value="InterPro"/>
</dbReference>
<sequence>MASLKDKVTNQFNSWDITGDGVLDADDLLQAFDASGDGKLDEAELAPLVKQLGDQIEFNNALLEEMTNLEERQTAMQEEMKEKKSGLIAAMEVADAARTEASEWQRKFKVAEEVAATNSRKLTEARVEMGSLEREATNLSATVDNLSKENMEKEQLKNELEAKITELEGDLASYNDNMKKFSVDTESQLVSMSSVNESLTQQNAEFRAQVQRYESDLSALRDKATRLEESMDKGAAEMERTKALMKEGLEREKALEDEVATLKLANQSVENSLVEQTVRADNCERLLGDSNGEMEALNEELRDKDEKIASLKRMVVEGERAVTDLHSKIDEGKQQIENLTKARIENKLQSEKQLATATEKNSKLLEDIRLENQEHALELQRKENEAKQAASEYEEKIKGLEREMHEMHDLLGKGTVGQQELVDNMKKERAAYDATIASLQAKVTEKEEEVISITSSNERMLEVSAGDIRKLKVAKSEDLKSYLNTITALQTQLGAISSSHKRQKEAMSEMTSQFVTLATFTRGLESKNAEPIDKWFKEIVKSFELLIEQNSAVKANLEEVRDEEKREKLGKLDEQSKTLMLEEEVSRLEFDVSTIEGEKIQKEEEMAAKDRQHRAQIEKAEKEIAEYKEMLKQYKGKIATTEKISSDLQGKMSSNGEALARAHKENAEKNKKVEERNAELEAALKKLQREHVSLAESKDGMHREKEDTERSVRAVRREMEEVDKKWKAKEMEDRKKLERALQSAADGAKTNAMLQKQCENTKKLLLTLQQQRANLTEEVNSLKSELSGLYRTG</sequence>
<dbReference type="SUPFAM" id="SSF47473">
    <property type="entry name" value="EF-hand"/>
    <property type="match status" value="1"/>
</dbReference>
<dbReference type="InterPro" id="IPR002048">
    <property type="entry name" value="EF_hand_dom"/>
</dbReference>
<keyword evidence="2" id="KW-0175">Coiled coil</keyword>
<evidence type="ECO:0000256" key="1">
    <source>
        <dbReference type="ARBA" id="ARBA00022837"/>
    </source>
</evidence>
<dbReference type="InterPro" id="IPR018247">
    <property type="entry name" value="EF_Hand_1_Ca_BS"/>
</dbReference>
<dbReference type="Gene3D" id="1.10.287.1490">
    <property type="match status" value="1"/>
</dbReference>
<evidence type="ECO:0000259" key="4">
    <source>
        <dbReference type="PROSITE" id="PS50222"/>
    </source>
</evidence>
<feature type="coiled-coil region" evidence="2">
    <location>
        <begin position="59"/>
        <end position="86"/>
    </location>
</feature>